<dbReference type="SMART" id="SM00640">
    <property type="entry name" value="Glyco_32"/>
    <property type="match status" value="1"/>
</dbReference>
<dbReference type="Gene3D" id="2.115.10.20">
    <property type="entry name" value="Glycosyl hydrolase domain, family 43"/>
    <property type="match status" value="1"/>
</dbReference>
<protein>
    <submittedName>
        <fullName evidence="5">Glycoside hydrolase family 32 protein</fullName>
    </submittedName>
</protein>
<accession>A0ABY7W0C2</accession>
<dbReference type="GO" id="GO:0016787">
    <property type="term" value="F:hydrolase activity"/>
    <property type="evidence" value="ECO:0007669"/>
    <property type="project" value="UniProtKB-KW"/>
</dbReference>
<keyword evidence="3" id="KW-0326">Glycosidase</keyword>
<dbReference type="PANTHER" id="PTHR42800:SF1">
    <property type="entry name" value="EXOINULINASE INUD (AFU_ORTHOLOGUE AFUA_5G00480)"/>
    <property type="match status" value="1"/>
</dbReference>
<dbReference type="Proteomes" id="UP001214250">
    <property type="component" value="Chromosome 2"/>
</dbReference>
<dbReference type="PANTHER" id="PTHR42800">
    <property type="entry name" value="EXOINULINASE INUD (AFU_ORTHOLOGUE AFUA_5G00480)"/>
    <property type="match status" value="1"/>
</dbReference>
<dbReference type="EMBL" id="CP117812">
    <property type="protein sequence ID" value="WDE97723.1"/>
    <property type="molecule type" value="Genomic_DNA"/>
</dbReference>
<sequence>MNFDDGNYGEWKVEGDAFGDKPTDKTAKIFSRFSGFKGKGFVATGDGVNTKPIGTLTSPEFIIERDYINMLIAGGYDKRRLGVKVMVAGKEVGRANSTKGNFLDDVSIEVKDYKGKKAQVVIFDDAKGWWGYLAVDHLMQSDTKVGYEDEEITLDVTKNLILIPCAKGGTARRLEIFDDKDILLHTITVSLAANENDIALWSYLDLSDVKGRSVKVTLAAKLGSDTVKMLECADEPRSLLPAYDEKYRPQFHFSQLKGWNNDPNGMVYYEGRYHLFWQCNPVGTGWGNMYWGHASSPDMVNWTEHKRALRSGAGKGVPLGVRHPAMATGACFSGGGNVDHNNAMGLNIGDKKTMLLFNSDMNAGVSIFYSHDGLNFQRWMEKYPMGITGRDAKVVYHEPSKQWVAVSVTDDKGKKHGRHFPVHTSKDLKNWTLTQNILDVHECPEFFELPVDGDARNKKWVMMEASSEYFVGEFDEGQFVSDHKEKR</sequence>
<dbReference type="SUPFAM" id="SSF75005">
    <property type="entry name" value="Arabinanase/levansucrase/invertase"/>
    <property type="match status" value="1"/>
</dbReference>
<dbReference type="InterPro" id="IPR001362">
    <property type="entry name" value="Glyco_hydro_32"/>
</dbReference>
<evidence type="ECO:0000313" key="6">
    <source>
        <dbReference type="Proteomes" id="UP001214250"/>
    </source>
</evidence>
<dbReference type="RefSeq" id="WP_274152283.1">
    <property type="nucleotide sequence ID" value="NZ_CP117812.1"/>
</dbReference>
<evidence type="ECO:0000313" key="5">
    <source>
        <dbReference type="EMBL" id="WDE97723.1"/>
    </source>
</evidence>
<evidence type="ECO:0000256" key="3">
    <source>
        <dbReference type="ARBA" id="ARBA00023295"/>
    </source>
</evidence>
<keyword evidence="2 5" id="KW-0378">Hydrolase</keyword>
<reference evidence="5 6" key="1">
    <citation type="submission" date="2023-02" db="EMBL/GenBank/DDBJ databases">
        <title>Genome sequence of Lentisphaera profundi SAORIC-696.</title>
        <authorList>
            <person name="Kim e."/>
            <person name="Cho J.-C."/>
            <person name="Choi A."/>
            <person name="Kang I."/>
        </authorList>
    </citation>
    <scope>NUCLEOTIDE SEQUENCE [LARGE SCALE GENOMIC DNA]</scope>
    <source>
        <strain evidence="5 6">SAORIC-696</strain>
    </source>
</reference>
<proteinExistence type="inferred from homology"/>
<dbReference type="InterPro" id="IPR013148">
    <property type="entry name" value="Glyco_hydro_32_N"/>
</dbReference>
<dbReference type="Pfam" id="PF00251">
    <property type="entry name" value="Glyco_hydro_32N"/>
    <property type="match status" value="1"/>
</dbReference>
<evidence type="ECO:0000259" key="4">
    <source>
        <dbReference type="Pfam" id="PF00251"/>
    </source>
</evidence>
<dbReference type="InterPro" id="IPR023296">
    <property type="entry name" value="Glyco_hydro_beta-prop_sf"/>
</dbReference>
<dbReference type="CDD" id="cd18622">
    <property type="entry name" value="GH32_Inu-like"/>
    <property type="match status" value="1"/>
</dbReference>
<evidence type="ECO:0000256" key="1">
    <source>
        <dbReference type="ARBA" id="ARBA00009902"/>
    </source>
</evidence>
<comment type="similarity">
    <text evidence="1">Belongs to the glycosyl hydrolase 32 family.</text>
</comment>
<keyword evidence="6" id="KW-1185">Reference proteome</keyword>
<name>A0ABY7W0C2_9BACT</name>
<organism evidence="5 6">
    <name type="scientific">Lentisphaera profundi</name>
    <dbReference type="NCBI Taxonomy" id="1658616"/>
    <lineage>
        <taxon>Bacteria</taxon>
        <taxon>Pseudomonadati</taxon>
        <taxon>Lentisphaerota</taxon>
        <taxon>Lentisphaeria</taxon>
        <taxon>Lentisphaerales</taxon>
        <taxon>Lentisphaeraceae</taxon>
        <taxon>Lentisphaera</taxon>
    </lineage>
</organism>
<feature type="domain" description="Glycosyl hydrolase family 32 N-terminal" evidence="4">
    <location>
        <begin position="252"/>
        <end position="482"/>
    </location>
</feature>
<evidence type="ECO:0000256" key="2">
    <source>
        <dbReference type="ARBA" id="ARBA00022801"/>
    </source>
</evidence>
<gene>
    <name evidence="5" type="ORF">PQO03_18005</name>
</gene>